<feature type="region of interest" description="Disordered" evidence="1">
    <location>
        <begin position="1"/>
        <end position="20"/>
    </location>
</feature>
<dbReference type="AlphaFoldDB" id="A0A2P2N738"/>
<protein>
    <submittedName>
        <fullName evidence="2">Uncharacterized protein</fullName>
    </submittedName>
</protein>
<accession>A0A2P2N738</accession>
<name>A0A2P2N738_RHIMU</name>
<organism evidence="2">
    <name type="scientific">Rhizophora mucronata</name>
    <name type="common">Asiatic mangrove</name>
    <dbReference type="NCBI Taxonomy" id="61149"/>
    <lineage>
        <taxon>Eukaryota</taxon>
        <taxon>Viridiplantae</taxon>
        <taxon>Streptophyta</taxon>
        <taxon>Embryophyta</taxon>
        <taxon>Tracheophyta</taxon>
        <taxon>Spermatophyta</taxon>
        <taxon>Magnoliopsida</taxon>
        <taxon>eudicotyledons</taxon>
        <taxon>Gunneridae</taxon>
        <taxon>Pentapetalae</taxon>
        <taxon>rosids</taxon>
        <taxon>fabids</taxon>
        <taxon>Malpighiales</taxon>
        <taxon>Rhizophoraceae</taxon>
        <taxon>Rhizophora</taxon>
    </lineage>
</organism>
<proteinExistence type="predicted"/>
<sequence length="20" mass="2261">MSKTTQLSLPQFVSSHQCHT</sequence>
<reference evidence="2" key="1">
    <citation type="submission" date="2018-02" db="EMBL/GenBank/DDBJ databases">
        <title>Rhizophora mucronata_Transcriptome.</title>
        <authorList>
            <person name="Meera S.P."/>
            <person name="Sreeshan A."/>
            <person name="Augustine A."/>
        </authorList>
    </citation>
    <scope>NUCLEOTIDE SEQUENCE</scope>
    <source>
        <tissue evidence="2">Leaf</tissue>
    </source>
</reference>
<dbReference type="EMBL" id="GGEC01057820">
    <property type="protein sequence ID" value="MBX38304.1"/>
    <property type="molecule type" value="Transcribed_RNA"/>
</dbReference>
<evidence type="ECO:0000313" key="2">
    <source>
        <dbReference type="EMBL" id="MBX38304.1"/>
    </source>
</evidence>
<evidence type="ECO:0000256" key="1">
    <source>
        <dbReference type="SAM" id="MobiDB-lite"/>
    </source>
</evidence>